<dbReference type="SUPFAM" id="SSF48295">
    <property type="entry name" value="TrpR-like"/>
    <property type="match status" value="1"/>
</dbReference>
<reference evidence="1 2" key="1">
    <citation type="journal article" date="2015" name="Nature">
        <title>rRNA introns, odd ribosomes, and small enigmatic genomes across a large radiation of phyla.</title>
        <authorList>
            <person name="Brown C.T."/>
            <person name="Hug L.A."/>
            <person name="Thomas B.C."/>
            <person name="Sharon I."/>
            <person name="Castelle C.J."/>
            <person name="Singh A."/>
            <person name="Wilkins M.J."/>
            <person name="Williams K.H."/>
            <person name="Banfield J.F."/>
        </authorList>
    </citation>
    <scope>NUCLEOTIDE SEQUENCE [LARGE SCALE GENOMIC DNA]</scope>
</reference>
<gene>
    <name evidence="1" type="ORF">UU16_C0058G0001</name>
</gene>
<dbReference type="InterPro" id="IPR010921">
    <property type="entry name" value="Trp_repressor/repl_initiator"/>
</dbReference>
<dbReference type="GO" id="GO:0043565">
    <property type="term" value="F:sequence-specific DNA binding"/>
    <property type="evidence" value="ECO:0007669"/>
    <property type="project" value="InterPro"/>
</dbReference>
<name>A0A0G0T3P1_9BACT</name>
<comment type="caution">
    <text evidence="1">The sequence shown here is derived from an EMBL/GenBank/DDBJ whole genome shotgun (WGS) entry which is preliminary data.</text>
</comment>
<evidence type="ECO:0000313" key="2">
    <source>
        <dbReference type="Proteomes" id="UP000034013"/>
    </source>
</evidence>
<dbReference type="AlphaFoldDB" id="A0A0G0T3P1"/>
<dbReference type="GO" id="GO:0003700">
    <property type="term" value="F:DNA-binding transcription factor activity"/>
    <property type="evidence" value="ECO:0007669"/>
    <property type="project" value="InterPro"/>
</dbReference>
<dbReference type="Pfam" id="PF01371">
    <property type="entry name" value="Trp_repressor"/>
    <property type="match status" value="1"/>
</dbReference>
<dbReference type="InterPro" id="IPR000831">
    <property type="entry name" value="Trp_repress"/>
</dbReference>
<proteinExistence type="predicted"/>
<dbReference type="Gene3D" id="1.10.1270.10">
    <property type="entry name" value="TrpR-like"/>
    <property type="match status" value="1"/>
</dbReference>
<dbReference type="InterPro" id="IPR038116">
    <property type="entry name" value="TrpR-like_sf"/>
</dbReference>
<dbReference type="EMBL" id="LBZO01000058">
    <property type="protein sequence ID" value="KKR71594.1"/>
    <property type="molecule type" value="Genomic_DNA"/>
</dbReference>
<sequence length="162" mass="19134">MPTFQLRWYYTDISVYIDNDTYMTHVSKFKMKDRVKKRITGSLSRAFLQSGTAHGRAMIETLLTSTEQIMLAKRLAVIVMLEREYTYYRIMKTLKVSTSTIKRLHKNLESGRYRFIRRTFLKKSNSLGFLELLEVFLAAGMPSIAGPRHQKRLNELRQRMRT</sequence>
<dbReference type="Proteomes" id="UP000034013">
    <property type="component" value="Unassembled WGS sequence"/>
</dbReference>
<accession>A0A0G0T3P1</accession>
<evidence type="ECO:0000313" key="1">
    <source>
        <dbReference type="EMBL" id="KKR71594.1"/>
    </source>
</evidence>
<protein>
    <submittedName>
        <fullName evidence="1">Uncharacterized protein</fullName>
    </submittedName>
</protein>
<organism evidence="1 2">
    <name type="scientific">Candidatus Woesebacteria bacterium GW2011_GWA2_40_7</name>
    <dbReference type="NCBI Taxonomy" id="1618562"/>
    <lineage>
        <taxon>Bacteria</taxon>
        <taxon>Candidatus Woeseibacteriota</taxon>
    </lineage>
</organism>